<evidence type="ECO:0000313" key="1">
    <source>
        <dbReference type="EMBL" id="GFY04116.1"/>
    </source>
</evidence>
<dbReference type="GO" id="GO:0003676">
    <property type="term" value="F:nucleic acid binding"/>
    <property type="evidence" value="ECO:0007669"/>
    <property type="project" value="InterPro"/>
</dbReference>
<comment type="caution">
    <text evidence="1">The sequence shown here is derived from an EMBL/GenBank/DDBJ whole genome shotgun (WGS) entry which is preliminary data.</text>
</comment>
<dbReference type="InterPro" id="IPR036397">
    <property type="entry name" value="RNaseH_sf"/>
</dbReference>
<organism evidence="1 2">
    <name type="scientific">Trichonephila clavipes</name>
    <name type="common">Golden silk orbweaver</name>
    <name type="synonym">Nephila clavipes</name>
    <dbReference type="NCBI Taxonomy" id="2585209"/>
    <lineage>
        <taxon>Eukaryota</taxon>
        <taxon>Metazoa</taxon>
        <taxon>Ecdysozoa</taxon>
        <taxon>Arthropoda</taxon>
        <taxon>Chelicerata</taxon>
        <taxon>Arachnida</taxon>
        <taxon>Araneae</taxon>
        <taxon>Araneomorphae</taxon>
        <taxon>Entelegynae</taxon>
        <taxon>Araneoidea</taxon>
        <taxon>Nephilidae</taxon>
        <taxon>Trichonephila</taxon>
    </lineage>
</organism>
<dbReference type="EMBL" id="BMAU01021243">
    <property type="protein sequence ID" value="GFY04116.1"/>
    <property type="molecule type" value="Genomic_DNA"/>
</dbReference>
<dbReference type="Gene3D" id="3.30.420.10">
    <property type="entry name" value="Ribonuclease H-like superfamily/Ribonuclease H"/>
    <property type="match status" value="1"/>
</dbReference>
<protein>
    <submittedName>
        <fullName evidence="1">Integrase catalytic domain-containing protein</fullName>
    </submittedName>
</protein>
<gene>
    <name evidence="1" type="primary">AVEN_131319_1</name>
    <name evidence="1" type="ORF">TNCV_1198941</name>
</gene>
<sequence length="78" mass="9210">MYVDTEQKNWDEILPFVTFAYNTAEQEVTDFTPFYLLHVHKAKMTLNTMLPFSPNDVDDDYIIKIIVLAEKSRQLPRV</sequence>
<name>A0A8X6S8X1_TRICX</name>
<keyword evidence="2" id="KW-1185">Reference proteome</keyword>
<dbReference type="AlphaFoldDB" id="A0A8X6S8X1"/>
<reference evidence="1" key="1">
    <citation type="submission" date="2020-08" db="EMBL/GenBank/DDBJ databases">
        <title>Multicomponent nature underlies the extraordinary mechanical properties of spider dragline silk.</title>
        <authorList>
            <person name="Kono N."/>
            <person name="Nakamura H."/>
            <person name="Mori M."/>
            <person name="Yoshida Y."/>
            <person name="Ohtoshi R."/>
            <person name="Malay A.D."/>
            <person name="Moran D.A.P."/>
            <person name="Tomita M."/>
            <person name="Numata K."/>
            <person name="Arakawa K."/>
        </authorList>
    </citation>
    <scope>NUCLEOTIDE SEQUENCE</scope>
</reference>
<evidence type="ECO:0000313" key="2">
    <source>
        <dbReference type="Proteomes" id="UP000887159"/>
    </source>
</evidence>
<proteinExistence type="predicted"/>
<accession>A0A8X6S8X1</accession>
<dbReference type="Proteomes" id="UP000887159">
    <property type="component" value="Unassembled WGS sequence"/>
</dbReference>